<evidence type="ECO:0000256" key="1">
    <source>
        <dbReference type="SAM" id="MobiDB-lite"/>
    </source>
</evidence>
<evidence type="ECO:0000313" key="3">
    <source>
        <dbReference type="Proteomes" id="UP001316384"/>
    </source>
</evidence>
<dbReference type="RefSeq" id="WP_256769450.1">
    <property type="nucleotide sequence ID" value="NZ_CP101987.1"/>
</dbReference>
<proteinExistence type="predicted"/>
<dbReference type="Proteomes" id="UP001316384">
    <property type="component" value="Chromosome"/>
</dbReference>
<sequence>MGERRAVLAGTLEAGARDVVDRGGRLTIGWEQATPTWRTARLSLRKGDAEVVVFEDAGELVCIPHPAARLAPAPTGVRRRPPDGGRPPPGAGAPAVIHGGRLRVVAIVSAESARRA</sequence>
<reference evidence="2 3" key="1">
    <citation type="submission" date="2022-07" db="EMBL/GenBank/DDBJ databases">
        <title>Novel species in genus cellulomonas.</title>
        <authorList>
            <person name="Ye L."/>
        </authorList>
    </citation>
    <scope>NUCLEOTIDE SEQUENCE [LARGE SCALE GENOMIC DNA]</scope>
    <source>
        <strain evidence="3">zg-B89</strain>
    </source>
</reference>
<keyword evidence="3" id="KW-1185">Reference proteome</keyword>
<accession>A0ABY5KUJ9</accession>
<protein>
    <submittedName>
        <fullName evidence="2">Uncharacterized protein</fullName>
    </submittedName>
</protein>
<gene>
    <name evidence="2" type="ORF">NP048_05365</name>
</gene>
<evidence type="ECO:0000313" key="2">
    <source>
        <dbReference type="EMBL" id="UUI72876.1"/>
    </source>
</evidence>
<name>A0ABY5KUJ9_9CELL</name>
<dbReference type="EMBL" id="CP101987">
    <property type="protein sequence ID" value="UUI72876.1"/>
    <property type="molecule type" value="Genomic_DNA"/>
</dbReference>
<organism evidence="2 3">
    <name type="scientific">Cellulomonas xiejunii</name>
    <dbReference type="NCBI Taxonomy" id="2968083"/>
    <lineage>
        <taxon>Bacteria</taxon>
        <taxon>Bacillati</taxon>
        <taxon>Actinomycetota</taxon>
        <taxon>Actinomycetes</taxon>
        <taxon>Micrococcales</taxon>
        <taxon>Cellulomonadaceae</taxon>
        <taxon>Cellulomonas</taxon>
    </lineage>
</organism>
<feature type="region of interest" description="Disordered" evidence="1">
    <location>
        <begin position="71"/>
        <end position="95"/>
    </location>
</feature>